<dbReference type="Proteomes" id="UP000655225">
    <property type="component" value="Unassembled WGS sequence"/>
</dbReference>
<evidence type="ECO:0000313" key="3">
    <source>
        <dbReference type="Proteomes" id="UP000655225"/>
    </source>
</evidence>
<dbReference type="AlphaFoldDB" id="A0A834ZAP6"/>
<dbReference type="PANTHER" id="PTHR45786">
    <property type="entry name" value="DNA BINDING PROTEIN-LIKE"/>
    <property type="match status" value="1"/>
</dbReference>
<keyword evidence="3" id="KW-1185">Reference proteome</keyword>
<accession>A0A834ZAP6</accession>
<organism evidence="2 3">
    <name type="scientific">Tetracentron sinense</name>
    <name type="common">Spur-leaf</name>
    <dbReference type="NCBI Taxonomy" id="13715"/>
    <lineage>
        <taxon>Eukaryota</taxon>
        <taxon>Viridiplantae</taxon>
        <taxon>Streptophyta</taxon>
        <taxon>Embryophyta</taxon>
        <taxon>Tracheophyta</taxon>
        <taxon>Spermatophyta</taxon>
        <taxon>Magnoliopsida</taxon>
        <taxon>Trochodendrales</taxon>
        <taxon>Trochodendraceae</taxon>
        <taxon>Tetracentron</taxon>
    </lineage>
</organism>
<proteinExistence type="predicted"/>
<feature type="compositionally biased region" description="Basic and acidic residues" evidence="1">
    <location>
        <begin position="1"/>
        <end position="13"/>
    </location>
</feature>
<name>A0A834ZAP6_TETSI</name>
<sequence length="339" mass="38948">MTTEEKELRREQQRSAYRRRHDQIIRTDLESPSRPLAISEETRVLAMIDTNRDQDRENLPLHGDSLRKNVQHEKLRIRDIRRLARQFPSDQISNNGTQLDDGDLHRRGEHERIIDIASGFHIGYSTEDVNNIFRINQENLEDHVQVATHETYSRIPRRLPKIGRHYIEGNVHRNNLAIPRICNHCSAKLFQFESKNLCCNNGNVNLPSLAAPQELLNLYSGDTAEAIHFRRFIRSYNSVFAFTSMGVKIDENLANGRDGVYTFRAQESPPILQPQERSMEDTCDAMSSIGFQTLEALSKGSMLGDTEDRSDGWECSVLVHVKDMFAFGMMGAYMTDIRG</sequence>
<dbReference type="EMBL" id="JABCRI010000007">
    <property type="protein sequence ID" value="KAF8403520.1"/>
    <property type="molecule type" value="Genomic_DNA"/>
</dbReference>
<protein>
    <submittedName>
        <fullName evidence="2">Uncharacterized protein</fullName>
    </submittedName>
</protein>
<gene>
    <name evidence="2" type="ORF">HHK36_011624</name>
</gene>
<dbReference type="OrthoDB" id="1930928at2759"/>
<feature type="region of interest" description="Disordered" evidence="1">
    <location>
        <begin position="1"/>
        <end position="21"/>
    </location>
</feature>
<reference evidence="2 3" key="1">
    <citation type="submission" date="2020-04" db="EMBL/GenBank/DDBJ databases">
        <title>Plant Genome Project.</title>
        <authorList>
            <person name="Zhang R.-G."/>
        </authorList>
    </citation>
    <scope>NUCLEOTIDE SEQUENCE [LARGE SCALE GENOMIC DNA]</scope>
    <source>
        <strain evidence="2">YNK0</strain>
        <tissue evidence="2">Leaf</tissue>
    </source>
</reference>
<evidence type="ECO:0000313" key="2">
    <source>
        <dbReference type="EMBL" id="KAF8403520.1"/>
    </source>
</evidence>
<evidence type="ECO:0000256" key="1">
    <source>
        <dbReference type="SAM" id="MobiDB-lite"/>
    </source>
</evidence>
<comment type="caution">
    <text evidence="2">The sequence shown here is derived from an EMBL/GenBank/DDBJ whole genome shotgun (WGS) entry which is preliminary data.</text>
</comment>
<dbReference type="PANTHER" id="PTHR45786:SF75">
    <property type="entry name" value="ATP-DEPENDENT DNA HELICASE"/>
    <property type="match status" value="1"/>
</dbReference>